<feature type="transmembrane region" description="Helical" evidence="1">
    <location>
        <begin position="50"/>
        <end position="70"/>
    </location>
</feature>
<keyword evidence="1" id="KW-0472">Membrane</keyword>
<evidence type="ECO:0008006" key="4">
    <source>
        <dbReference type="Google" id="ProtNLM"/>
    </source>
</evidence>
<keyword evidence="1" id="KW-1133">Transmembrane helix</keyword>
<protein>
    <recommendedName>
        <fullName evidence="4">PrgI family protein</fullName>
    </recommendedName>
</protein>
<evidence type="ECO:0000313" key="3">
    <source>
        <dbReference type="Proteomes" id="UP001183604"/>
    </source>
</evidence>
<dbReference type="EMBL" id="JAVDYD010000001">
    <property type="protein sequence ID" value="MDR7336853.1"/>
    <property type="molecule type" value="Genomic_DNA"/>
</dbReference>
<dbReference type="Proteomes" id="UP001183604">
    <property type="component" value="Unassembled WGS sequence"/>
</dbReference>
<reference evidence="2 3" key="1">
    <citation type="submission" date="2023-07" db="EMBL/GenBank/DDBJ databases">
        <title>Sequencing the genomes of 1000 actinobacteria strains.</title>
        <authorList>
            <person name="Klenk H.-P."/>
        </authorList>
    </citation>
    <scope>NUCLEOTIDE SEQUENCE [LARGE SCALE GENOMIC DNA]</scope>
    <source>
        <strain evidence="2 3">DSM 44724</strain>
    </source>
</reference>
<dbReference type="RefSeq" id="WP_310283871.1">
    <property type="nucleotide sequence ID" value="NZ_BAAAOM010000002.1"/>
</dbReference>
<comment type="caution">
    <text evidence="2">The sequence shown here is derived from an EMBL/GenBank/DDBJ whole genome shotgun (WGS) entry which is preliminary data.</text>
</comment>
<accession>A0ABU2AJQ4</accession>
<organism evidence="2 3">
    <name type="scientific">Glycomyces lechevalierae</name>
    <dbReference type="NCBI Taxonomy" id="256034"/>
    <lineage>
        <taxon>Bacteria</taxon>
        <taxon>Bacillati</taxon>
        <taxon>Actinomycetota</taxon>
        <taxon>Actinomycetes</taxon>
        <taxon>Glycomycetales</taxon>
        <taxon>Glycomycetaceae</taxon>
        <taxon>Glycomyces</taxon>
    </lineage>
</organism>
<keyword evidence="3" id="KW-1185">Reference proteome</keyword>
<evidence type="ECO:0000313" key="2">
    <source>
        <dbReference type="EMBL" id="MDR7336853.1"/>
    </source>
</evidence>
<sequence>MSMPASDITQTDLANRGLSLIRTYVPIGVGAVLTWLAARWFGVDPATQEALIYGLSGFGGAAWYGILRIIEPHLPKWARLLVFWSAKMPTYASAEATAAPPRDLVDPATGETVRAYLVTNLK</sequence>
<proteinExistence type="predicted"/>
<keyword evidence="1" id="KW-0812">Transmembrane</keyword>
<feature type="transmembrane region" description="Helical" evidence="1">
    <location>
        <begin position="20"/>
        <end position="38"/>
    </location>
</feature>
<evidence type="ECO:0000256" key="1">
    <source>
        <dbReference type="SAM" id="Phobius"/>
    </source>
</evidence>
<gene>
    <name evidence="2" type="ORF">J2S69_000572</name>
</gene>
<name>A0ABU2AJQ4_9ACTN</name>